<gene>
    <name evidence="2" type="ORF">MAR_029612</name>
</gene>
<proteinExistence type="predicted"/>
<keyword evidence="1" id="KW-0472">Membrane</keyword>
<accession>A0ABY7DGZ1</accession>
<keyword evidence="1" id="KW-0812">Transmembrane</keyword>
<protein>
    <submittedName>
        <fullName evidence="2">Uncharacterized protein</fullName>
    </submittedName>
</protein>
<name>A0ABY7DGZ1_MYAAR</name>
<feature type="transmembrane region" description="Helical" evidence="1">
    <location>
        <begin position="20"/>
        <end position="38"/>
    </location>
</feature>
<keyword evidence="3" id="KW-1185">Reference proteome</keyword>
<evidence type="ECO:0000313" key="2">
    <source>
        <dbReference type="EMBL" id="WAQ96922.1"/>
    </source>
</evidence>
<evidence type="ECO:0000313" key="3">
    <source>
        <dbReference type="Proteomes" id="UP001164746"/>
    </source>
</evidence>
<evidence type="ECO:0000256" key="1">
    <source>
        <dbReference type="SAM" id="Phobius"/>
    </source>
</evidence>
<dbReference type="EMBL" id="CP111013">
    <property type="protein sequence ID" value="WAQ96922.1"/>
    <property type="molecule type" value="Genomic_DNA"/>
</dbReference>
<organism evidence="2 3">
    <name type="scientific">Mya arenaria</name>
    <name type="common">Soft-shell clam</name>
    <dbReference type="NCBI Taxonomy" id="6604"/>
    <lineage>
        <taxon>Eukaryota</taxon>
        <taxon>Metazoa</taxon>
        <taxon>Spiralia</taxon>
        <taxon>Lophotrochozoa</taxon>
        <taxon>Mollusca</taxon>
        <taxon>Bivalvia</taxon>
        <taxon>Autobranchia</taxon>
        <taxon>Heteroconchia</taxon>
        <taxon>Euheterodonta</taxon>
        <taxon>Imparidentia</taxon>
        <taxon>Neoheterodontei</taxon>
        <taxon>Myida</taxon>
        <taxon>Myoidea</taxon>
        <taxon>Myidae</taxon>
        <taxon>Mya</taxon>
    </lineage>
</organism>
<reference evidence="2" key="1">
    <citation type="submission" date="2022-11" db="EMBL/GenBank/DDBJ databases">
        <title>Centuries of genome instability and evolution in soft-shell clam transmissible cancer (bioRxiv).</title>
        <authorList>
            <person name="Hart S.F.M."/>
            <person name="Yonemitsu M.A."/>
            <person name="Giersch R.M."/>
            <person name="Beal B.F."/>
            <person name="Arriagada G."/>
            <person name="Davis B.W."/>
            <person name="Ostrander E.A."/>
            <person name="Goff S.P."/>
            <person name="Metzger M.J."/>
        </authorList>
    </citation>
    <scope>NUCLEOTIDE SEQUENCE</scope>
    <source>
        <strain evidence="2">MELC-2E11</strain>
        <tissue evidence="2">Siphon/mantle</tissue>
    </source>
</reference>
<sequence length="87" mass="9451">MPSSSNSGGVISESLILDVMAVKSLLLTISDNIYVMIFSKTTSKLRQPCFPVSDRDLLMAVIVIVSVIAMKCTPEMDNYGQSCDALF</sequence>
<keyword evidence="1" id="KW-1133">Transmembrane helix</keyword>
<dbReference type="Proteomes" id="UP001164746">
    <property type="component" value="Chromosome 2"/>
</dbReference>